<proteinExistence type="predicted"/>
<evidence type="ECO:0000313" key="2">
    <source>
        <dbReference type="EMBL" id="RMH95436.1"/>
    </source>
</evidence>
<keyword evidence="3" id="KW-1185">Reference proteome</keyword>
<evidence type="ECO:0000256" key="1">
    <source>
        <dbReference type="SAM" id="MobiDB-lite"/>
    </source>
</evidence>
<protein>
    <recommendedName>
        <fullName evidence="4">DNA transfer protein</fullName>
    </recommendedName>
</protein>
<reference evidence="2 3" key="1">
    <citation type="submission" date="2018-10" db="EMBL/GenBank/DDBJ databases">
        <title>Pseudomonas songnenensis NEAU-ST5-5(T) genome.</title>
        <authorList>
            <person name="Pengp J."/>
            <person name="Liu Z.-P."/>
        </authorList>
    </citation>
    <scope>NUCLEOTIDE SEQUENCE [LARGE SCALE GENOMIC DNA]</scope>
    <source>
        <strain evidence="2 3">NEAU-ST5-5</strain>
    </source>
</reference>
<feature type="region of interest" description="Disordered" evidence="1">
    <location>
        <begin position="1"/>
        <end position="55"/>
    </location>
</feature>
<sequence length="261" mass="28098">MTLDKLNEELSADFGGPAIGGWPTRPGERIRPHGGGGGSKQTSTSKQELPNELKPLASAYASKAIGLSKRAYNPYTGKRFEDLNQTQQQGLDMIEQRALNGSQTMDNAEAALNANIQGGQTNPYLDQMVGKAQDSVRSQFNTGAVSSGSFGNSGLQEQFANNLGDVATQMYGNAYETDRNRQMQSIGMAQQFGNQAYTDASQLLNAGQIEQDQAQQNRDFQYQKYQERQDLPYKQLAAMSGVFGSNLGGSATTTQKGGGGK</sequence>
<dbReference type="EMBL" id="RFFN01000006">
    <property type="protein sequence ID" value="RMH95436.1"/>
    <property type="molecule type" value="Genomic_DNA"/>
</dbReference>
<organism evidence="2 3">
    <name type="scientific">Pseudomonas songnenensis</name>
    <dbReference type="NCBI Taxonomy" id="1176259"/>
    <lineage>
        <taxon>Bacteria</taxon>
        <taxon>Pseudomonadati</taxon>
        <taxon>Pseudomonadota</taxon>
        <taxon>Gammaproteobacteria</taxon>
        <taxon>Pseudomonadales</taxon>
        <taxon>Pseudomonadaceae</taxon>
        <taxon>Pseudomonas</taxon>
    </lineage>
</organism>
<accession>A0ABX9UQR5</accession>
<dbReference type="RefSeq" id="WP_122099666.1">
    <property type="nucleotide sequence ID" value="NZ_JAMOHS010000028.1"/>
</dbReference>
<evidence type="ECO:0008006" key="4">
    <source>
        <dbReference type="Google" id="ProtNLM"/>
    </source>
</evidence>
<gene>
    <name evidence="2" type="ORF">EA798_16745</name>
</gene>
<dbReference type="Proteomes" id="UP000279228">
    <property type="component" value="Unassembled WGS sequence"/>
</dbReference>
<evidence type="ECO:0000313" key="3">
    <source>
        <dbReference type="Proteomes" id="UP000279228"/>
    </source>
</evidence>
<name>A0ABX9UQR5_9PSED</name>
<comment type="caution">
    <text evidence="2">The sequence shown here is derived from an EMBL/GenBank/DDBJ whole genome shotgun (WGS) entry which is preliminary data.</text>
</comment>